<accession>S3CWN3</accession>
<dbReference type="KEGG" id="glz:GLAREA_12793"/>
<gene>
    <name evidence="2" type="ORF">GLAREA_12793</name>
</gene>
<reference evidence="2 3" key="1">
    <citation type="journal article" date="2013" name="BMC Genomics">
        <title>Genomics-driven discovery of the pneumocandin biosynthetic gene cluster in the fungus Glarea lozoyensis.</title>
        <authorList>
            <person name="Chen L."/>
            <person name="Yue Q."/>
            <person name="Zhang X."/>
            <person name="Xiang M."/>
            <person name="Wang C."/>
            <person name="Li S."/>
            <person name="Che Y."/>
            <person name="Ortiz-Lopez F.J."/>
            <person name="Bills G.F."/>
            <person name="Liu X."/>
            <person name="An Z."/>
        </authorList>
    </citation>
    <scope>NUCLEOTIDE SEQUENCE [LARGE SCALE GENOMIC DNA]</scope>
    <source>
        <strain evidence="3">ATCC 20868 / MF5171</strain>
    </source>
</reference>
<evidence type="ECO:0000313" key="2">
    <source>
        <dbReference type="EMBL" id="EPE30070.1"/>
    </source>
</evidence>
<keyword evidence="3" id="KW-1185">Reference proteome</keyword>
<evidence type="ECO:0000256" key="1">
    <source>
        <dbReference type="SAM" id="MobiDB-lite"/>
    </source>
</evidence>
<dbReference type="GeneID" id="19471833"/>
<feature type="compositionally biased region" description="Basic and acidic residues" evidence="1">
    <location>
        <begin position="1"/>
        <end position="10"/>
    </location>
</feature>
<sequence length="195" mass="21944">MWLLRKKETPEMDAASKTTESLEESWSDVGEESSKESDTLPSIIGKFVQVITTSPKYMANNSHSHTSLKNISNVATALQYAIKPNTPPSKRHTTLRDLALGLQLWPTDSNIQLQQDAARSIPLLHKYMRDTLKSELAFIEDLHAKERLKQTRLTTQIGGYHGAGEEPADDSLRKLATLRYQADNVLIKLEKIITM</sequence>
<proteinExistence type="predicted"/>
<dbReference type="OrthoDB" id="3518559at2759"/>
<organism evidence="2 3">
    <name type="scientific">Glarea lozoyensis (strain ATCC 20868 / MF5171)</name>
    <dbReference type="NCBI Taxonomy" id="1116229"/>
    <lineage>
        <taxon>Eukaryota</taxon>
        <taxon>Fungi</taxon>
        <taxon>Dikarya</taxon>
        <taxon>Ascomycota</taxon>
        <taxon>Pezizomycotina</taxon>
        <taxon>Leotiomycetes</taxon>
        <taxon>Helotiales</taxon>
        <taxon>Helotiaceae</taxon>
        <taxon>Glarea</taxon>
    </lineage>
</organism>
<protein>
    <submittedName>
        <fullName evidence="2">Uncharacterized protein</fullName>
    </submittedName>
</protein>
<name>S3CWN3_GLAL2</name>
<feature type="region of interest" description="Disordered" evidence="1">
    <location>
        <begin position="1"/>
        <end position="38"/>
    </location>
</feature>
<dbReference type="RefSeq" id="XP_008082747.1">
    <property type="nucleotide sequence ID" value="XM_008084556.1"/>
</dbReference>
<dbReference type="EMBL" id="KE145365">
    <property type="protein sequence ID" value="EPE30070.1"/>
    <property type="molecule type" value="Genomic_DNA"/>
</dbReference>
<dbReference type="Proteomes" id="UP000016922">
    <property type="component" value="Unassembled WGS sequence"/>
</dbReference>
<feature type="compositionally biased region" description="Acidic residues" evidence="1">
    <location>
        <begin position="21"/>
        <end position="31"/>
    </location>
</feature>
<evidence type="ECO:0000313" key="3">
    <source>
        <dbReference type="Proteomes" id="UP000016922"/>
    </source>
</evidence>
<dbReference type="AlphaFoldDB" id="S3CWN3"/>
<dbReference type="HOGENOM" id="CLU_1396448_0_0_1"/>